<reference evidence="4 5" key="1">
    <citation type="submission" date="2021-03" db="EMBL/GenBank/DDBJ databases">
        <title>Whole genome sequence of Agrobacterium sp. strain Rnr.</title>
        <authorList>
            <person name="Mafakheri H."/>
            <person name="Taghavi S.M."/>
            <person name="Nemanja K."/>
            <person name="Osdaghi E."/>
        </authorList>
    </citation>
    <scope>NUCLEOTIDE SEQUENCE [LARGE SCALE GENOMIC DNA]</scope>
    <source>
        <strain evidence="4 5">Rnr</strain>
    </source>
</reference>
<dbReference type="PANTHER" id="PTHR47893:SF1">
    <property type="entry name" value="REGULATORY PROTEIN PCHR"/>
    <property type="match status" value="1"/>
</dbReference>
<comment type="caution">
    <text evidence="4">The sequence shown here is derived from an EMBL/GenBank/DDBJ whole genome shotgun (WGS) entry which is preliminary data.</text>
</comment>
<dbReference type="EMBL" id="JAFLNA010000007">
    <property type="protein sequence ID" value="MBO0132080.1"/>
    <property type="molecule type" value="Genomic_DNA"/>
</dbReference>
<dbReference type="PROSITE" id="PS01124">
    <property type="entry name" value="HTH_ARAC_FAMILY_2"/>
    <property type="match status" value="1"/>
</dbReference>
<feature type="domain" description="HTH araC/xylS-type" evidence="3">
    <location>
        <begin position="237"/>
        <end position="335"/>
    </location>
</feature>
<dbReference type="InterPro" id="IPR009057">
    <property type="entry name" value="Homeodomain-like_sf"/>
</dbReference>
<keyword evidence="1" id="KW-0805">Transcription regulation</keyword>
<dbReference type="InterPro" id="IPR053142">
    <property type="entry name" value="PchR_regulatory_protein"/>
</dbReference>
<dbReference type="InterPro" id="IPR018060">
    <property type="entry name" value="HTH_AraC"/>
</dbReference>
<dbReference type="SUPFAM" id="SSF46689">
    <property type="entry name" value="Homeodomain-like"/>
    <property type="match status" value="2"/>
</dbReference>
<dbReference type="SMART" id="SM00342">
    <property type="entry name" value="HTH_ARAC"/>
    <property type="match status" value="1"/>
</dbReference>
<dbReference type="PANTHER" id="PTHR47893">
    <property type="entry name" value="REGULATORY PROTEIN PCHR"/>
    <property type="match status" value="1"/>
</dbReference>
<keyword evidence="2" id="KW-0804">Transcription</keyword>
<dbReference type="RefSeq" id="WP_207134557.1">
    <property type="nucleotide sequence ID" value="NZ_JAFLNA010000007.1"/>
</dbReference>
<evidence type="ECO:0000256" key="2">
    <source>
        <dbReference type="ARBA" id="ARBA00023163"/>
    </source>
</evidence>
<evidence type="ECO:0000313" key="4">
    <source>
        <dbReference type="EMBL" id="MBO0132080.1"/>
    </source>
</evidence>
<evidence type="ECO:0000259" key="3">
    <source>
        <dbReference type="PROSITE" id="PS01124"/>
    </source>
</evidence>
<gene>
    <name evidence="4" type="ORF">JZX89_15180</name>
</gene>
<dbReference type="Gene3D" id="1.10.10.60">
    <property type="entry name" value="Homeodomain-like"/>
    <property type="match status" value="1"/>
</dbReference>
<organism evidence="4 5">
    <name type="scientific">Agrobacterium burrii</name>
    <dbReference type="NCBI Taxonomy" id="2815339"/>
    <lineage>
        <taxon>Bacteria</taxon>
        <taxon>Pseudomonadati</taxon>
        <taxon>Pseudomonadota</taxon>
        <taxon>Alphaproteobacteria</taxon>
        <taxon>Hyphomicrobiales</taxon>
        <taxon>Rhizobiaceae</taxon>
        <taxon>Rhizobium/Agrobacterium group</taxon>
        <taxon>Agrobacterium</taxon>
        <taxon>Agrobacterium tumefaciens complex</taxon>
    </lineage>
</organism>
<keyword evidence="5" id="KW-1185">Reference proteome</keyword>
<accession>A0ABS3EJF1</accession>
<evidence type="ECO:0000256" key="1">
    <source>
        <dbReference type="ARBA" id="ARBA00023015"/>
    </source>
</evidence>
<proteinExistence type="predicted"/>
<sequence>MDLGPVLSPRQPNSFPSREIRVQDLMQGTGFGLESPDDRLSLEDTLISGNFLHQELRKGLSIHVSDAIEKRPFTATSSVQEGLSCIFFLEGAADIKIGDQPFTFRGSQSHQGTAIMNVEDQPFKRSTADSQRLRHLVISATTEWLNVEGLQELCNATMAARLLSDNLAAHQWGLSSRLTDAISSIFAPSPLVPSLHNLFLEGRAVDIVSETISATMRVDLRSNTSAVLSRRDLIRLTRAKDLIAVRMTEDLTVDEIARQAGTSASVLQRLFKQSEQKSVFGYIRYLRLDRAYGLLTTGEVNVSEASIIAGYSEPANFSTAFKRRFGFTPKDLVRKSRT</sequence>
<dbReference type="Pfam" id="PF12833">
    <property type="entry name" value="HTH_18"/>
    <property type="match status" value="1"/>
</dbReference>
<name>A0ABS3EJF1_9HYPH</name>
<evidence type="ECO:0000313" key="5">
    <source>
        <dbReference type="Proteomes" id="UP000664699"/>
    </source>
</evidence>
<protein>
    <submittedName>
        <fullName evidence="4">Helix-turn-helix transcriptional regulator</fullName>
    </submittedName>
</protein>
<dbReference type="Proteomes" id="UP000664699">
    <property type="component" value="Unassembled WGS sequence"/>
</dbReference>